<gene>
    <name evidence="1" type="ordered locus">HMPREF0833_11825</name>
</gene>
<organism evidence="1 2">
    <name type="scientific">Streptococcus parasanguinis (strain ATCC 15912 / DSM 6778 / CIP 104372 / LMG 14537)</name>
    <dbReference type="NCBI Taxonomy" id="760570"/>
    <lineage>
        <taxon>Bacteria</taxon>
        <taxon>Bacillati</taxon>
        <taxon>Bacillota</taxon>
        <taxon>Bacilli</taxon>
        <taxon>Lactobacillales</taxon>
        <taxon>Streptococcaceae</taxon>
        <taxon>Streptococcus</taxon>
    </lineage>
</organism>
<dbReference type="InterPro" id="IPR013324">
    <property type="entry name" value="RNA_pol_sigma_r3/r4-like"/>
</dbReference>
<dbReference type="AlphaFoldDB" id="F8DHT5"/>
<dbReference type="SUPFAM" id="SSF88659">
    <property type="entry name" value="Sigma3 and sigma4 domains of RNA polymerase sigma factors"/>
    <property type="match status" value="1"/>
</dbReference>
<dbReference type="HOGENOM" id="CLU_146748_0_0_9"/>
<dbReference type="EMBL" id="CP002843">
    <property type="protein sequence ID" value="AEH56856.1"/>
    <property type="molecule type" value="Genomic_DNA"/>
</dbReference>
<dbReference type="GeneID" id="10836375"/>
<dbReference type="KEGG" id="scp:HMPREF0833_11825"/>
<sequence>MSKIEERRERRILEAVKIQNWQEVCRLLDQNIKNQERKDRYYNLLSLNSKIVNEGRTTEFIDQYADNTFNPINQLLVKELREHLIIALSKLTEEDRYIFLQMALNNKSALQLTKETKYSSHKTIQRHYEKARKILLEELKKYF</sequence>
<reference evidence="2" key="1">
    <citation type="submission" date="2011-06" db="EMBL/GenBank/DDBJ databases">
        <title>Complete sequence of Streptococcus parasanguinis strain ATCC 15912.</title>
        <authorList>
            <person name="Muzny D."/>
            <person name="Qin X."/>
            <person name="Buhay C."/>
            <person name="Dugan-Rocha S."/>
            <person name="Ding Y."/>
            <person name="Chen G."/>
            <person name="Hawes A."/>
            <person name="Holder M."/>
            <person name="Jhangiani S."/>
            <person name="Johnson A."/>
            <person name="Khan Z."/>
            <person name="Li Z."/>
            <person name="Liu W."/>
            <person name="Liu X."/>
            <person name="Perez L."/>
            <person name="Shen H."/>
            <person name="Wang Q."/>
            <person name="Watt J."/>
            <person name="Xi L."/>
            <person name="Xin Y."/>
            <person name="Zhou J."/>
            <person name="Deng J."/>
            <person name="Jiang H."/>
            <person name="Liu Y."/>
            <person name="Qu J."/>
            <person name="Song X.-Z."/>
            <person name="Zhang L."/>
            <person name="Villasana D."/>
            <person name="Johnson A."/>
            <person name="Liu J."/>
            <person name="Liyanage D."/>
            <person name="Lorensuhewa L."/>
            <person name="Robinson T."/>
            <person name="Song A."/>
            <person name="Song B.-B."/>
            <person name="Dinh H."/>
            <person name="Thornton R."/>
            <person name="Coyle M."/>
            <person name="Francisco L."/>
            <person name="Jackson L."/>
            <person name="Javaid M."/>
            <person name="Korchina V."/>
            <person name="Kovar C."/>
            <person name="Mata R."/>
            <person name="Mathew T."/>
            <person name="Ngo R."/>
            <person name="Nguyen L."/>
            <person name="Nguyen N."/>
            <person name="Okwuonu G."/>
            <person name="Ongeri F."/>
            <person name="Pham C."/>
            <person name="Simmons D."/>
            <person name="Wilczek-Boney K."/>
            <person name="Hale W."/>
            <person name="Jakkamsetti A."/>
            <person name="Pham P."/>
            <person name="Ruth R."/>
            <person name="San Lucas F."/>
            <person name="Warren J."/>
            <person name="Zhang J."/>
            <person name="Zhao Z."/>
            <person name="Zhou C."/>
            <person name="Zhu D."/>
            <person name="Lee S."/>
            <person name="Bess C."/>
            <person name="Blankenburg K."/>
            <person name="Forbes L."/>
            <person name="Fu Q."/>
            <person name="Gubbala S."/>
            <person name="Hirani K."/>
            <person name="Jayaseelan J.C."/>
            <person name="Lara F."/>
            <person name="Munidasa M."/>
            <person name="Palculict T."/>
            <person name="Patil S."/>
            <person name="Pu L.-L."/>
            <person name="Saada N."/>
            <person name="Tang L."/>
            <person name="Weissenberger G."/>
            <person name="Zhu Y."/>
            <person name="Hemphill L."/>
            <person name="Shang Y."/>
            <person name="Youmans B."/>
            <person name="Ayvaz T."/>
            <person name="Ross M."/>
            <person name="Santibanez J."/>
            <person name="Aqrawi P."/>
            <person name="Gross S."/>
            <person name="Joshi V."/>
            <person name="Fowler G."/>
            <person name="Nazareth L."/>
            <person name="Reid J."/>
            <person name="Worley K."/>
            <person name="Petrosino J."/>
            <person name="Highlander S."/>
            <person name="Gibbs R."/>
        </authorList>
    </citation>
    <scope>NUCLEOTIDE SEQUENCE [LARGE SCALE GENOMIC DNA]</scope>
    <source>
        <strain evidence="2">ATCC 15912 / DSM 6778 / CIP 104372 / LMG 14537</strain>
    </source>
</reference>
<evidence type="ECO:0000313" key="2">
    <source>
        <dbReference type="Proteomes" id="UP000001502"/>
    </source>
</evidence>
<name>F8DHT5_STREP</name>
<proteinExistence type="predicted"/>
<dbReference type="RefSeq" id="WP_013904623.1">
    <property type="nucleotide sequence ID" value="NC_015678.1"/>
</dbReference>
<dbReference type="Proteomes" id="UP000001502">
    <property type="component" value="Chromosome"/>
</dbReference>
<evidence type="ECO:0000313" key="1">
    <source>
        <dbReference type="EMBL" id="AEH56856.1"/>
    </source>
</evidence>
<accession>F8DHT5</accession>
<protein>
    <submittedName>
        <fullName evidence="1">Uncharacterized protein</fullName>
    </submittedName>
</protein>